<dbReference type="InterPro" id="IPR001254">
    <property type="entry name" value="Trypsin_dom"/>
</dbReference>
<evidence type="ECO:0000313" key="10">
    <source>
        <dbReference type="Proteomes" id="UP000481153"/>
    </source>
</evidence>
<evidence type="ECO:0000256" key="6">
    <source>
        <dbReference type="RuleBase" id="RU363034"/>
    </source>
</evidence>
<dbReference type="PANTHER" id="PTHR24276:SF98">
    <property type="entry name" value="FI18310P1-RELATED"/>
    <property type="match status" value="1"/>
</dbReference>
<reference evidence="9 10" key="1">
    <citation type="submission" date="2019-07" db="EMBL/GenBank/DDBJ databases">
        <title>Genomics analysis of Aphanomyces spp. identifies a new class of oomycete effector associated with host adaptation.</title>
        <authorList>
            <person name="Gaulin E."/>
        </authorList>
    </citation>
    <scope>NUCLEOTIDE SEQUENCE [LARGE SCALE GENOMIC DNA]</scope>
    <source>
        <strain evidence="9 10">ATCC 201684</strain>
    </source>
</reference>
<evidence type="ECO:0000256" key="7">
    <source>
        <dbReference type="SAM" id="SignalP"/>
    </source>
</evidence>
<dbReference type="PANTHER" id="PTHR24276">
    <property type="entry name" value="POLYSERASE-RELATED"/>
    <property type="match status" value="1"/>
</dbReference>
<keyword evidence="5" id="KW-0325">Glycoprotein</keyword>
<keyword evidence="3" id="KW-0843">Virulence</keyword>
<keyword evidence="6" id="KW-0645">Protease</keyword>
<dbReference type="InterPro" id="IPR050430">
    <property type="entry name" value="Peptidase_S1"/>
</dbReference>
<dbReference type="Pfam" id="PF00089">
    <property type="entry name" value="Trypsin"/>
    <property type="match status" value="1"/>
</dbReference>
<keyword evidence="2 7" id="KW-0732">Signal</keyword>
<evidence type="ECO:0000256" key="3">
    <source>
        <dbReference type="ARBA" id="ARBA00023026"/>
    </source>
</evidence>
<dbReference type="Proteomes" id="UP000481153">
    <property type="component" value="Unassembled WGS sequence"/>
</dbReference>
<dbReference type="PROSITE" id="PS00135">
    <property type="entry name" value="TRYPSIN_SER"/>
    <property type="match status" value="1"/>
</dbReference>
<dbReference type="InterPro" id="IPR043504">
    <property type="entry name" value="Peptidase_S1_PA_chymotrypsin"/>
</dbReference>
<dbReference type="AlphaFoldDB" id="A0A6G0WAC2"/>
<evidence type="ECO:0000256" key="4">
    <source>
        <dbReference type="ARBA" id="ARBA00023157"/>
    </source>
</evidence>
<dbReference type="InterPro" id="IPR009003">
    <property type="entry name" value="Peptidase_S1_PA"/>
</dbReference>
<dbReference type="Gene3D" id="2.40.10.10">
    <property type="entry name" value="Trypsin-like serine proteases"/>
    <property type="match status" value="1"/>
</dbReference>
<gene>
    <name evidence="9" type="ORF">Ae201684_017082</name>
</gene>
<name>A0A6G0WAC2_9STRA</name>
<dbReference type="FunFam" id="2.40.10.10:FF:000002">
    <property type="entry name" value="Transmembrane protease serine"/>
    <property type="match status" value="1"/>
</dbReference>
<comment type="caution">
    <text evidence="9">The sequence shown here is derived from an EMBL/GenBank/DDBJ whole genome shotgun (WGS) entry which is preliminary data.</text>
</comment>
<dbReference type="PRINTS" id="PR00722">
    <property type="entry name" value="CHYMOTRYPSIN"/>
</dbReference>
<sequence>MKFAFVLASLIALVAAQDTESIEIVGGKEAPVGQHRYIAGLKRAANATSSCGGSLIAPNVVLTAAHCTGFNLTYLVIGSHYFNGTSDGELVKVTEEIRHPNNNPFTFANDVAILLLERSITTIEPVKVSFETVPGGVDTWVRGWGTTSSGGVLSPVLKELKIKTWDNADAAKALSPSEMDETMLAAGGEEGEDTCRGDSGGPLTIEDAAGVRLVGAVSWGIGCAQLNKPGVNARLSSARSFIEPYLLSSSKSASVGYIRGSEDVVNTDAAVVGDEK</sequence>
<protein>
    <recommendedName>
        <fullName evidence="8">Peptidase S1 domain-containing protein</fullName>
    </recommendedName>
</protein>
<dbReference type="EMBL" id="VJMJ01000278">
    <property type="protein sequence ID" value="KAF0724184.1"/>
    <property type="molecule type" value="Genomic_DNA"/>
</dbReference>
<accession>A0A6G0WAC2</accession>
<dbReference type="SUPFAM" id="SSF50494">
    <property type="entry name" value="Trypsin-like serine proteases"/>
    <property type="match status" value="1"/>
</dbReference>
<evidence type="ECO:0000313" key="9">
    <source>
        <dbReference type="EMBL" id="KAF0724184.1"/>
    </source>
</evidence>
<feature type="domain" description="Peptidase S1" evidence="8">
    <location>
        <begin position="24"/>
        <end position="247"/>
    </location>
</feature>
<dbReference type="CDD" id="cd00190">
    <property type="entry name" value="Tryp_SPc"/>
    <property type="match status" value="1"/>
</dbReference>
<keyword evidence="6" id="KW-0720">Serine protease</keyword>
<dbReference type="GO" id="GO:0004252">
    <property type="term" value="F:serine-type endopeptidase activity"/>
    <property type="evidence" value="ECO:0007669"/>
    <property type="project" value="InterPro"/>
</dbReference>
<dbReference type="VEuPathDB" id="FungiDB:AeMF1_012615"/>
<dbReference type="PROSITE" id="PS50240">
    <property type="entry name" value="TRYPSIN_DOM"/>
    <property type="match status" value="1"/>
</dbReference>
<comment type="similarity">
    <text evidence="1">Belongs to the peptidase S1 family.</text>
</comment>
<keyword evidence="4" id="KW-1015">Disulfide bond</keyword>
<evidence type="ECO:0000256" key="2">
    <source>
        <dbReference type="ARBA" id="ARBA00022729"/>
    </source>
</evidence>
<evidence type="ECO:0000259" key="8">
    <source>
        <dbReference type="PROSITE" id="PS50240"/>
    </source>
</evidence>
<keyword evidence="10" id="KW-1185">Reference proteome</keyword>
<evidence type="ECO:0000256" key="5">
    <source>
        <dbReference type="ARBA" id="ARBA00023180"/>
    </source>
</evidence>
<dbReference type="SMART" id="SM00020">
    <property type="entry name" value="Tryp_SPc"/>
    <property type="match status" value="1"/>
</dbReference>
<dbReference type="InterPro" id="IPR018114">
    <property type="entry name" value="TRYPSIN_HIS"/>
</dbReference>
<proteinExistence type="inferred from homology"/>
<keyword evidence="6" id="KW-0378">Hydrolase</keyword>
<dbReference type="InterPro" id="IPR001314">
    <property type="entry name" value="Peptidase_S1A"/>
</dbReference>
<feature type="chain" id="PRO_5026248056" description="Peptidase S1 domain-containing protein" evidence="7">
    <location>
        <begin position="17"/>
        <end position="276"/>
    </location>
</feature>
<feature type="signal peptide" evidence="7">
    <location>
        <begin position="1"/>
        <end position="16"/>
    </location>
</feature>
<dbReference type="GO" id="GO:0006508">
    <property type="term" value="P:proteolysis"/>
    <property type="evidence" value="ECO:0007669"/>
    <property type="project" value="UniProtKB-KW"/>
</dbReference>
<evidence type="ECO:0000256" key="1">
    <source>
        <dbReference type="ARBA" id="ARBA00007664"/>
    </source>
</evidence>
<dbReference type="PROSITE" id="PS00134">
    <property type="entry name" value="TRYPSIN_HIS"/>
    <property type="match status" value="1"/>
</dbReference>
<dbReference type="InterPro" id="IPR033116">
    <property type="entry name" value="TRYPSIN_SER"/>
</dbReference>
<organism evidence="9 10">
    <name type="scientific">Aphanomyces euteiches</name>
    <dbReference type="NCBI Taxonomy" id="100861"/>
    <lineage>
        <taxon>Eukaryota</taxon>
        <taxon>Sar</taxon>
        <taxon>Stramenopiles</taxon>
        <taxon>Oomycota</taxon>
        <taxon>Saprolegniomycetes</taxon>
        <taxon>Saprolegniales</taxon>
        <taxon>Verrucalvaceae</taxon>
        <taxon>Aphanomyces</taxon>
    </lineage>
</organism>